<dbReference type="Proteomes" id="UP000198816">
    <property type="component" value="Unassembled WGS sequence"/>
</dbReference>
<dbReference type="PANTHER" id="PTHR36454:SF1">
    <property type="entry name" value="DUF1015 DOMAIN-CONTAINING PROTEIN"/>
    <property type="match status" value="1"/>
</dbReference>
<sequence>MPLIKPFAALRPAPAHAADVAAPPYDVMSAAEARRMVEGRPWSFLHISRPEVDLPEGTDPYSPPVYAKARENLDRMLREGLLVRDASPGYYLYRLTMGAHRQTGLVAAASIDAYDRDRIKRHELTRPVKEDDRVRQIDALNAQTGPVLLACRARPDIDALLAGLVAGPAETDVTAPDGIRHELWPIMDESSIAELTAAFEGLDALYIADGHHRCAAASRVAAMRRAANPGHTGAEPYNFMLAVIFPHDQMRILDYNRVIKDLHGHSVETLMQRLCVAFEIEGAPGPVAPERPGEFGMYLAGHWYRLALDPGRIPYDDPVGRLDVSLLQDNLICPILGIQDPRRDDRIDFVGGIRGLEALSARVDSGEMAVAFALHPTRMEDLMAVADAGEVMPPKSTWFEPKLADGLASHLLAD</sequence>
<name>A0A1H3CA00_THIRO</name>
<evidence type="ECO:0000313" key="1">
    <source>
        <dbReference type="EMBL" id="SDX50943.1"/>
    </source>
</evidence>
<reference evidence="2" key="1">
    <citation type="submission" date="2016-10" db="EMBL/GenBank/DDBJ databases">
        <authorList>
            <person name="Varghese N."/>
            <person name="Submissions S."/>
        </authorList>
    </citation>
    <scope>NUCLEOTIDE SEQUENCE [LARGE SCALE GENOMIC DNA]</scope>
    <source>
        <strain evidence="2">DSM 217</strain>
    </source>
</reference>
<dbReference type="AlphaFoldDB" id="A0A1H3CA00"/>
<dbReference type="Pfam" id="PF06245">
    <property type="entry name" value="DUF1015"/>
    <property type="match status" value="1"/>
</dbReference>
<dbReference type="STRING" id="1058.SAMN05421783_1325"/>
<dbReference type="PANTHER" id="PTHR36454">
    <property type="entry name" value="LMO2823 PROTEIN"/>
    <property type="match status" value="1"/>
</dbReference>
<protein>
    <submittedName>
        <fullName evidence="1">Uncharacterized conserved protein, DUF1015 family</fullName>
    </submittedName>
</protein>
<gene>
    <name evidence="1" type="ORF">SAMN05421783_1325</name>
</gene>
<proteinExistence type="predicted"/>
<evidence type="ECO:0000313" key="2">
    <source>
        <dbReference type="Proteomes" id="UP000198816"/>
    </source>
</evidence>
<organism evidence="1 2">
    <name type="scientific">Thiocapsa roseopersicina</name>
    <dbReference type="NCBI Taxonomy" id="1058"/>
    <lineage>
        <taxon>Bacteria</taxon>
        <taxon>Pseudomonadati</taxon>
        <taxon>Pseudomonadota</taxon>
        <taxon>Gammaproteobacteria</taxon>
        <taxon>Chromatiales</taxon>
        <taxon>Chromatiaceae</taxon>
        <taxon>Thiocapsa</taxon>
    </lineage>
</organism>
<keyword evidence="2" id="KW-1185">Reference proteome</keyword>
<dbReference type="OrthoDB" id="9781616at2"/>
<accession>A0A1H3CA00</accession>
<dbReference type="EMBL" id="FNNZ01000032">
    <property type="protein sequence ID" value="SDX50943.1"/>
    <property type="molecule type" value="Genomic_DNA"/>
</dbReference>
<dbReference type="RefSeq" id="WP_093037419.1">
    <property type="nucleotide sequence ID" value="NZ_FNNZ01000032.1"/>
</dbReference>
<dbReference type="PIRSF" id="PIRSF033563">
    <property type="entry name" value="UCP033563"/>
    <property type="match status" value="1"/>
</dbReference>
<dbReference type="InterPro" id="IPR008323">
    <property type="entry name" value="UCP033563"/>
</dbReference>